<sequence>MSLICGLAVVVYHAMKTDGRWDPEVLELETRTDKQSVGRPPRWADGQMIRRYQKSRWEPLETPYKIYRYVPQLEISIG</sequence>
<gene>
    <name evidence="1" type="primary">jg17579</name>
    <name evidence="1" type="ORF">PAEG_LOCUS15759</name>
</gene>
<reference evidence="1" key="1">
    <citation type="submission" date="2022-03" db="EMBL/GenBank/DDBJ databases">
        <authorList>
            <person name="Lindestad O."/>
        </authorList>
    </citation>
    <scope>NUCLEOTIDE SEQUENCE</scope>
</reference>
<accession>A0A8S4RPM3</accession>
<protein>
    <submittedName>
        <fullName evidence="1">Jg17579 protein</fullName>
    </submittedName>
</protein>
<organism evidence="1 2">
    <name type="scientific">Pararge aegeria aegeria</name>
    <dbReference type="NCBI Taxonomy" id="348720"/>
    <lineage>
        <taxon>Eukaryota</taxon>
        <taxon>Metazoa</taxon>
        <taxon>Ecdysozoa</taxon>
        <taxon>Arthropoda</taxon>
        <taxon>Hexapoda</taxon>
        <taxon>Insecta</taxon>
        <taxon>Pterygota</taxon>
        <taxon>Neoptera</taxon>
        <taxon>Endopterygota</taxon>
        <taxon>Lepidoptera</taxon>
        <taxon>Glossata</taxon>
        <taxon>Ditrysia</taxon>
        <taxon>Papilionoidea</taxon>
        <taxon>Nymphalidae</taxon>
        <taxon>Satyrinae</taxon>
        <taxon>Satyrini</taxon>
        <taxon>Parargina</taxon>
        <taxon>Pararge</taxon>
    </lineage>
</organism>
<name>A0A8S4RPM3_9NEOP</name>
<dbReference type="EMBL" id="CAKXAJ010025381">
    <property type="protein sequence ID" value="CAH2238711.1"/>
    <property type="molecule type" value="Genomic_DNA"/>
</dbReference>
<comment type="caution">
    <text evidence="1">The sequence shown here is derived from an EMBL/GenBank/DDBJ whole genome shotgun (WGS) entry which is preliminary data.</text>
</comment>
<evidence type="ECO:0000313" key="2">
    <source>
        <dbReference type="Proteomes" id="UP000838756"/>
    </source>
</evidence>
<dbReference type="AlphaFoldDB" id="A0A8S4RPM3"/>
<dbReference type="Proteomes" id="UP000838756">
    <property type="component" value="Unassembled WGS sequence"/>
</dbReference>
<proteinExistence type="predicted"/>
<evidence type="ECO:0000313" key="1">
    <source>
        <dbReference type="EMBL" id="CAH2238711.1"/>
    </source>
</evidence>
<keyword evidence="2" id="KW-1185">Reference proteome</keyword>